<dbReference type="EMBL" id="CP011807">
    <property type="protein sequence ID" value="AKM32367.2"/>
    <property type="molecule type" value="Genomic_DNA"/>
</dbReference>
<reference evidence="2" key="1">
    <citation type="submission" date="2016-06" db="EMBL/GenBank/DDBJ databases">
        <title>Complete Genome Sequence of Pandoraea faecigallinarum DSM-23572.</title>
        <authorList>
            <person name="Yong D."/>
            <person name="Ee R."/>
            <person name="Lim Y.-L."/>
            <person name="Yin W.-F."/>
            <person name="Chan K.-G."/>
        </authorList>
    </citation>
    <scope>NUCLEOTIDE SEQUENCE</scope>
    <source>
        <strain evidence="2">DSM 23572</strain>
    </source>
</reference>
<dbReference type="KEGG" id="pfg:AB870_23110"/>
<dbReference type="Proteomes" id="UP000035651">
    <property type="component" value="Chromosome"/>
</dbReference>
<keyword evidence="3" id="KW-1185">Reference proteome</keyword>
<evidence type="ECO:0000313" key="2">
    <source>
        <dbReference type="EMBL" id="AKM32367.2"/>
    </source>
</evidence>
<name>A0A0H3WXC9_9BURK</name>
<proteinExistence type="predicted"/>
<evidence type="ECO:0000256" key="1">
    <source>
        <dbReference type="SAM" id="MobiDB-lite"/>
    </source>
</evidence>
<protein>
    <submittedName>
        <fullName evidence="2">Uncharacterized protein</fullName>
    </submittedName>
</protein>
<accession>A0A0H3WXC9</accession>
<evidence type="ECO:0000313" key="3">
    <source>
        <dbReference type="Proteomes" id="UP000035651"/>
    </source>
</evidence>
<feature type="compositionally biased region" description="Basic and acidic residues" evidence="1">
    <location>
        <begin position="16"/>
        <end position="25"/>
    </location>
</feature>
<feature type="region of interest" description="Disordered" evidence="1">
    <location>
        <begin position="1"/>
        <end position="25"/>
    </location>
</feature>
<sequence length="101" mass="11207">MQVDESESRTGMTSGDGRRPTKVDRIDPIVPIDRLAAFHRRSVGSEGRKYNLLRERTFSDIPAAGRAVSGDGAPECCSPIGKLERRDLTCQCMTRANARRE</sequence>
<gene>
    <name evidence="2" type="ORF">AB870_23110</name>
</gene>
<dbReference type="AlphaFoldDB" id="A0A0H3WXC9"/>
<dbReference type="STRING" id="656179.AB870_23110"/>
<organism evidence="2 3">
    <name type="scientific">Pandoraea faecigallinarum</name>
    <dbReference type="NCBI Taxonomy" id="656179"/>
    <lineage>
        <taxon>Bacteria</taxon>
        <taxon>Pseudomonadati</taxon>
        <taxon>Pseudomonadota</taxon>
        <taxon>Betaproteobacteria</taxon>
        <taxon>Burkholderiales</taxon>
        <taxon>Burkholderiaceae</taxon>
        <taxon>Pandoraea</taxon>
    </lineage>
</organism>